<feature type="domain" description="NodB homology" evidence="4">
    <location>
        <begin position="224"/>
        <end position="450"/>
    </location>
</feature>
<dbReference type="Proteomes" id="UP000075321">
    <property type="component" value="Unassembled WGS sequence"/>
</dbReference>
<dbReference type="GO" id="GO:0005975">
    <property type="term" value="P:carbohydrate metabolic process"/>
    <property type="evidence" value="ECO:0007669"/>
    <property type="project" value="InterPro"/>
</dbReference>
<dbReference type="PANTHER" id="PTHR34216">
    <property type="match status" value="1"/>
</dbReference>
<feature type="compositionally biased region" description="Low complexity" evidence="3">
    <location>
        <begin position="438"/>
        <end position="450"/>
    </location>
</feature>
<proteinExistence type="predicted"/>
<dbReference type="Gene3D" id="3.20.20.370">
    <property type="entry name" value="Glycoside hydrolase/deacetylase"/>
    <property type="match status" value="1"/>
</dbReference>
<reference evidence="5 6" key="1">
    <citation type="submission" date="2016-02" db="EMBL/GenBank/DDBJ databases">
        <title>Genome sequence of Halalkalicoccus paucihalophilus DSM 24557.</title>
        <authorList>
            <person name="Poehlein A."/>
            <person name="Daniel R."/>
        </authorList>
    </citation>
    <scope>NUCLEOTIDE SEQUENCE [LARGE SCALE GENOMIC DNA]</scope>
    <source>
        <strain evidence="5 6">DSM 24557</strain>
    </source>
</reference>
<name>A0A151ABT1_9EURY</name>
<dbReference type="GO" id="GO:0016810">
    <property type="term" value="F:hydrolase activity, acting on carbon-nitrogen (but not peptide) bonds"/>
    <property type="evidence" value="ECO:0007669"/>
    <property type="project" value="InterPro"/>
</dbReference>
<dbReference type="PATRIC" id="fig|1008153.3.peg.2906"/>
<evidence type="ECO:0000259" key="4">
    <source>
        <dbReference type="PROSITE" id="PS51677"/>
    </source>
</evidence>
<keyword evidence="2" id="KW-0732">Signal</keyword>
<evidence type="ECO:0000313" key="6">
    <source>
        <dbReference type="Proteomes" id="UP000075321"/>
    </source>
</evidence>
<dbReference type="SUPFAM" id="SSF88713">
    <property type="entry name" value="Glycoside hydrolase/deacetylase"/>
    <property type="match status" value="1"/>
</dbReference>
<dbReference type="GO" id="GO:0005576">
    <property type="term" value="C:extracellular region"/>
    <property type="evidence" value="ECO:0007669"/>
    <property type="project" value="UniProtKB-SubCell"/>
</dbReference>
<comment type="subcellular location">
    <subcellularLocation>
        <location evidence="1">Secreted</location>
    </subcellularLocation>
</comment>
<dbReference type="Pfam" id="PF01522">
    <property type="entry name" value="Polysacc_deac_1"/>
    <property type="match status" value="1"/>
</dbReference>
<organism evidence="5 6">
    <name type="scientific">Halalkalicoccus paucihalophilus</name>
    <dbReference type="NCBI Taxonomy" id="1008153"/>
    <lineage>
        <taxon>Archaea</taxon>
        <taxon>Methanobacteriati</taxon>
        <taxon>Methanobacteriota</taxon>
        <taxon>Stenosarchaea group</taxon>
        <taxon>Halobacteria</taxon>
        <taxon>Halobacteriales</taxon>
        <taxon>Halococcaceae</taxon>
        <taxon>Halalkalicoccus</taxon>
    </lineage>
</organism>
<feature type="region of interest" description="Disordered" evidence="3">
    <location>
        <begin position="431"/>
        <end position="450"/>
    </location>
</feature>
<accession>A0A151ABT1</accession>
<dbReference type="AlphaFoldDB" id="A0A151ABT1"/>
<protein>
    <submittedName>
        <fullName evidence="5">Polysaccharide deacetylase</fullName>
    </submittedName>
</protein>
<gene>
    <name evidence="5" type="ORF">HAPAU_28410</name>
</gene>
<dbReference type="InterPro" id="IPR011330">
    <property type="entry name" value="Glyco_hydro/deAcase_b/a-brl"/>
</dbReference>
<evidence type="ECO:0000256" key="2">
    <source>
        <dbReference type="ARBA" id="ARBA00022729"/>
    </source>
</evidence>
<evidence type="ECO:0000313" key="5">
    <source>
        <dbReference type="EMBL" id="KYH25020.1"/>
    </source>
</evidence>
<keyword evidence="6" id="KW-1185">Reference proteome</keyword>
<dbReference type="PANTHER" id="PTHR34216:SF3">
    <property type="entry name" value="POLY-BETA-1,6-N-ACETYL-D-GLUCOSAMINE N-DEACETYLASE"/>
    <property type="match status" value="1"/>
</dbReference>
<evidence type="ECO:0000256" key="3">
    <source>
        <dbReference type="SAM" id="MobiDB-lite"/>
    </source>
</evidence>
<dbReference type="CDD" id="cd10970">
    <property type="entry name" value="CE4_DAC_u1_6s"/>
    <property type="match status" value="1"/>
</dbReference>
<feature type="compositionally biased region" description="Acidic residues" evidence="3">
    <location>
        <begin position="49"/>
        <end position="59"/>
    </location>
</feature>
<dbReference type="RefSeq" id="WP_245634112.1">
    <property type="nucleotide sequence ID" value="NZ_LTAZ01000008.1"/>
</dbReference>
<dbReference type="InterPro" id="IPR051398">
    <property type="entry name" value="Polysacch_Deacetylase"/>
</dbReference>
<feature type="compositionally biased region" description="Low complexity" evidence="3">
    <location>
        <begin position="29"/>
        <end position="41"/>
    </location>
</feature>
<comment type="caution">
    <text evidence="5">The sequence shown here is derived from an EMBL/GenBank/DDBJ whole genome shotgun (WGS) entry which is preliminary data.</text>
</comment>
<dbReference type="PROSITE" id="PS51677">
    <property type="entry name" value="NODB"/>
    <property type="match status" value="1"/>
</dbReference>
<dbReference type="InterPro" id="IPR002509">
    <property type="entry name" value="NODB_dom"/>
</dbReference>
<sequence length="450" mass="50813">MTEDDRSITKRAFLMTASTVYLSGCLGDSPSQSSSQKTSSQEVKNNTDTDPEPTTEAEPDSSTLFIDGDPREDLWDVGDQWRTGTSLDEWDVLSGSIERSTERLYRGFQSVHLTATDDDGVAVRIPIDGYDLTQTSFSLAMYIDTPGTHYTPSFDVNAPECGQTLEFRTRYKIDEPGWIRYDLGINDISTLESATESYMTISWGGSDIDWYISDLRAVPVNQDPRLFIQFDDSLRSTYDTAFPIMRQYDVPATVYTVTDRIGNTGSLTLDQMNEMQDAGWEFASHTLTHQRTGELPLDEQRAELEDSKRWLLDHGFEQAASMLAYPFGSFTTETMDIAADYYDFATSEQRGAMNRRISSPLSVNRHPGDNVKRSMELIDLLLDDQIPTDTLVLCYHDVIEDNDPSVDPDGFRETMAYIDDQDVDCRVTSELRDDQFRSENSSSSPNPKND</sequence>
<dbReference type="EMBL" id="LTAZ01000008">
    <property type="protein sequence ID" value="KYH25020.1"/>
    <property type="molecule type" value="Genomic_DNA"/>
</dbReference>
<evidence type="ECO:0000256" key="1">
    <source>
        <dbReference type="ARBA" id="ARBA00004613"/>
    </source>
</evidence>
<feature type="region of interest" description="Disordered" evidence="3">
    <location>
        <begin position="24"/>
        <end position="72"/>
    </location>
</feature>